<organism evidence="2 3">
    <name type="scientific">Desmophyllum pertusum</name>
    <dbReference type="NCBI Taxonomy" id="174260"/>
    <lineage>
        <taxon>Eukaryota</taxon>
        <taxon>Metazoa</taxon>
        <taxon>Cnidaria</taxon>
        <taxon>Anthozoa</taxon>
        <taxon>Hexacorallia</taxon>
        <taxon>Scleractinia</taxon>
        <taxon>Caryophylliina</taxon>
        <taxon>Caryophylliidae</taxon>
        <taxon>Desmophyllum</taxon>
    </lineage>
</organism>
<keyword evidence="1" id="KW-1133">Transmembrane helix</keyword>
<sequence length="214" mass="23924">MLLVYFGQVAGLSIGAMVYDRYQAIYRKRFPSLSKKQISIFLCIIWILPIPFIVPMFRQEFTYVESAGVCTNAAYDLEEWNIVSIVKTSSFQVLVSFSCCFRSGKSCFSPSASSPSQPRPSVERGKVNRGRACALGLDVCVLRPDLLDPGHTDRYSAHNQQPKDKRWKKCDNRRCSLPCSVVVLVAMSRSNRLSMLYEARNACTVSAAASAALR</sequence>
<dbReference type="Proteomes" id="UP001163046">
    <property type="component" value="Unassembled WGS sequence"/>
</dbReference>
<dbReference type="EMBL" id="MU827339">
    <property type="protein sequence ID" value="KAJ7353868.1"/>
    <property type="molecule type" value="Genomic_DNA"/>
</dbReference>
<reference evidence="2" key="1">
    <citation type="submission" date="2023-01" db="EMBL/GenBank/DDBJ databases">
        <title>Genome assembly of the deep-sea coral Lophelia pertusa.</title>
        <authorList>
            <person name="Herrera S."/>
            <person name="Cordes E."/>
        </authorList>
    </citation>
    <scope>NUCLEOTIDE SEQUENCE</scope>
    <source>
        <strain evidence="2">USNM1676648</strain>
        <tissue evidence="2">Polyp</tissue>
    </source>
</reference>
<evidence type="ECO:0000313" key="2">
    <source>
        <dbReference type="EMBL" id="KAJ7353868.1"/>
    </source>
</evidence>
<gene>
    <name evidence="2" type="ORF">OS493_031847</name>
</gene>
<evidence type="ECO:0000313" key="3">
    <source>
        <dbReference type="Proteomes" id="UP001163046"/>
    </source>
</evidence>
<proteinExistence type="predicted"/>
<name>A0A9X0CJX0_9CNID</name>
<protein>
    <recommendedName>
        <fullName evidence="4">G-protein coupled receptors family 1 profile domain-containing protein</fullName>
    </recommendedName>
</protein>
<accession>A0A9X0CJX0</accession>
<dbReference type="Gene3D" id="1.20.1070.10">
    <property type="entry name" value="Rhodopsin 7-helix transmembrane proteins"/>
    <property type="match status" value="1"/>
</dbReference>
<comment type="caution">
    <text evidence="2">The sequence shown here is derived from an EMBL/GenBank/DDBJ whole genome shotgun (WGS) entry which is preliminary data.</text>
</comment>
<dbReference type="OrthoDB" id="5972536at2759"/>
<dbReference type="AlphaFoldDB" id="A0A9X0CJX0"/>
<evidence type="ECO:0008006" key="4">
    <source>
        <dbReference type="Google" id="ProtNLM"/>
    </source>
</evidence>
<feature type="transmembrane region" description="Helical" evidence="1">
    <location>
        <begin position="6"/>
        <end position="26"/>
    </location>
</feature>
<evidence type="ECO:0000256" key="1">
    <source>
        <dbReference type="SAM" id="Phobius"/>
    </source>
</evidence>
<keyword evidence="3" id="KW-1185">Reference proteome</keyword>
<feature type="transmembrane region" description="Helical" evidence="1">
    <location>
        <begin position="38"/>
        <end position="57"/>
    </location>
</feature>
<keyword evidence="1" id="KW-0472">Membrane</keyword>
<dbReference type="SUPFAM" id="SSF81321">
    <property type="entry name" value="Family A G protein-coupled receptor-like"/>
    <property type="match status" value="1"/>
</dbReference>
<keyword evidence="1" id="KW-0812">Transmembrane</keyword>